<organism evidence="1 2">
    <name type="scientific">Streptomyces solincola</name>
    <dbReference type="NCBI Taxonomy" id="2100817"/>
    <lineage>
        <taxon>Bacteria</taxon>
        <taxon>Bacillati</taxon>
        <taxon>Actinomycetota</taxon>
        <taxon>Actinomycetes</taxon>
        <taxon>Kitasatosporales</taxon>
        <taxon>Streptomycetaceae</taxon>
        <taxon>Streptomyces</taxon>
    </lineage>
</organism>
<protein>
    <submittedName>
        <fullName evidence="1">Uncharacterized protein</fullName>
    </submittedName>
</protein>
<comment type="caution">
    <text evidence="1">The sequence shown here is derived from an EMBL/GenBank/DDBJ whole genome shotgun (WGS) entry which is preliminary data.</text>
</comment>
<accession>A0A2S9PY73</accession>
<dbReference type="EMBL" id="PVLV01000121">
    <property type="protein sequence ID" value="PRH79368.1"/>
    <property type="molecule type" value="Genomic_DNA"/>
</dbReference>
<dbReference type="Pfam" id="PF19698">
    <property type="entry name" value="DUF6197"/>
    <property type="match status" value="1"/>
</dbReference>
<keyword evidence="2" id="KW-1185">Reference proteome</keyword>
<gene>
    <name evidence="1" type="ORF">C6N75_09800</name>
</gene>
<proteinExistence type="predicted"/>
<dbReference type="InterPro" id="IPR045677">
    <property type="entry name" value="DUF6197"/>
</dbReference>
<reference evidence="1 2" key="1">
    <citation type="submission" date="2018-03" db="EMBL/GenBank/DDBJ databases">
        <title>Novel Streptomyces sp. from soil.</title>
        <authorList>
            <person name="Tan G.Y.A."/>
            <person name="Lee Z.Y."/>
        </authorList>
    </citation>
    <scope>NUCLEOTIDE SEQUENCE [LARGE SCALE GENOMIC DNA]</scope>
    <source>
        <strain evidence="1 2">ST5x</strain>
    </source>
</reference>
<dbReference type="RefSeq" id="WP_105868484.1">
    <property type="nucleotide sequence ID" value="NZ_PVLV01000121.1"/>
</dbReference>
<sequence length="115" mass="12560">MKYQDNLTGAIEYISRYGWHQGDYYTYRATEAERKGLGPDDHPPACVLGALSATNGGDFTATWEAVHALNKVIFGSPVENGMLAGWNDNPARTAEDVILALKRATAVRLTTNSSR</sequence>
<dbReference type="AlphaFoldDB" id="A0A2S9PY73"/>
<evidence type="ECO:0000313" key="1">
    <source>
        <dbReference type="EMBL" id="PRH79368.1"/>
    </source>
</evidence>
<name>A0A2S9PY73_9ACTN</name>
<dbReference type="Proteomes" id="UP000239322">
    <property type="component" value="Unassembled WGS sequence"/>
</dbReference>
<evidence type="ECO:0000313" key="2">
    <source>
        <dbReference type="Proteomes" id="UP000239322"/>
    </source>
</evidence>
<dbReference type="OrthoDB" id="4317146at2"/>